<reference evidence="2" key="2">
    <citation type="submission" date="2025-08" db="UniProtKB">
        <authorList>
            <consortium name="RefSeq"/>
        </authorList>
    </citation>
    <scope>IDENTIFICATION</scope>
    <source>
        <strain evidence="2">S238N-H82</strain>
        <tissue evidence="2">Testes</tissue>
    </source>
</reference>
<dbReference type="GeneID" id="118410832"/>
<proteinExistence type="predicted"/>
<reference evidence="1" key="1">
    <citation type="journal article" date="2020" name="Nat. Ecol. Evol.">
        <title>Deeply conserved synteny resolves early events in vertebrate evolution.</title>
        <authorList>
            <person name="Simakov O."/>
            <person name="Marletaz F."/>
            <person name="Yue J.X."/>
            <person name="O'Connell B."/>
            <person name="Jenkins J."/>
            <person name="Brandt A."/>
            <person name="Calef R."/>
            <person name="Tung C.H."/>
            <person name="Huang T.K."/>
            <person name="Schmutz J."/>
            <person name="Satoh N."/>
            <person name="Yu J.K."/>
            <person name="Putnam N.H."/>
            <person name="Green R.E."/>
            <person name="Rokhsar D.S."/>
        </authorList>
    </citation>
    <scope>NUCLEOTIDE SEQUENCE [LARGE SCALE GENOMIC DNA]</scope>
    <source>
        <strain evidence="1">S238N-H82</strain>
    </source>
</reference>
<dbReference type="Proteomes" id="UP000001554">
    <property type="component" value="Chromosome 3"/>
</dbReference>
<dbReference type="OrthoDB" id="10451170at2759"/>
<dbReference type="AlphaFoldDB" id="A0A9J7KQV5"/>
<keyword evidence="1" id="KW-1185">Reference proteome</keyword>
<gene>
    <name evidence="2" type="primary">LOC118410832</name>
</gene>
<dbReference type="KEGG" id="bfo:118410832"/>
<evidence type="ECO:0000313" key="1">
    <source>
        <dbReference type="Proteomes" id="UP000001554"/>
    </source>
</evidence>
<organism evidence="1 2">
    <name type="scientific">Branchiostoma floridae</name>
    <name type="common">Florida lancelet</name>
    <name type="synonym">Amphioxus</name>
    <dbReference type="NCBI Taxonomy" id="7739"/>
    <lineage>
        <taxon>Eukaryota</taxon>
        <taxon>Metazoa</taxon>
        <taxon>Chordata</taxon>
        <taxon>Cephalochordata</taxon>
        <taxon>Leptocardii</taxon>
        <taxon>Amphioxiformes</taxon>
        <taxon>Branchiostomatidae</taxon>
        <taxon>Branchiostoma</taxon>
    </lineage>
</organism>
<accession>A0A9J7KQV5</accession>
<name>A0A9J7KQV5_BRAFL</name>
<evidence type="ECO:0000313" key="2">
    <source>
        <dbReference type="RefSeq" id="XP_035668561.1"/>
    </source>
</evidence>
<protein>
    <submittedName>
        <fullName evidence="2">Uncharacterized protein LOC118410832</fullName>
    </submittedName>
</protein>
<dbReference type="RefSeq" id="XP_035668561.1">
    <property type="nucleotide sequence ID" value="XM_035812668.1"/>
</dbReference>
<sequence>MAECNQEMLNFGDINILTLDANLNYVALVVKHGVELHISIKSVEAELMFLNTTIPADIASTSTYQHKGTVSEILPSPKLEEQEQPSEATPPLMPCPILELCSELPNMVIKPPYIIQTLGYGKQLHPPMKICNVAQQGVNAEYNSLFIKFLSLNLSAGDVLLLNAGKGHRLTSKSNKLETIELAGLSFSIIFYPAKKRDRRLTGFQMLVYADNTSQTHVEYCISRALSTTTISPKQ</sequence>